<evidence type="ECO:0000313" key="2">
    <source>
        <dbReference type="EMBL" id="KAF7161741.1"/>
    </source>
</evidence>
<organism evidence="2 3">
    <name type="scientific">Aspergillus felis</name>
    <dbReference type="NCBI Taxonomy" id="1287682"/>
    <lineage>
        <taxon>Eukaryota</taxon>
        <taxon>Fungi</taxon>
        <taxon>Dikarya</taxon>
        <taxon>Ascomycota</taxon>
        <taxon>Pezizomycotina</taxon>
        <taxon>Eurotiomycetes</taxon>
        <taxon>Eurotiomycetidae</taxon>
        <taxon>Eurotiales</taxon>
        <taxon>Aspergillaceae</taxon>
        <taxon>Aspergillus</taxon>
        <taxon>Aspergillus subgen. Fumigati</taxon>
    </lineage>
</organism>
<evidence type="ECO:0000313" key="3">
    <source>
        <dbReference type="Proteomes" id="UP000654922"/>
    </source>
</evidence>
<comment type="caution">
    <text evidence="2">The sequence shown here is derived from an EMBL/GenBank/DDBJ whole genome shotgun (WGS) entry which is preliminary data.</text>
</comment>
<evidence type="ECO:0008006" key="4">
    <source>
        <dbReference type="Google" id="ProtNLM"/>
    </source>
</evidence>
<name>A0A8H6PVY0_9EURO</name>
<dbReference type="OrthoDB" id="2245989at2759"/>
<accession>A0A8H6PVY0</accession>
<dbReference type="PANTHER" id="PTHR38116:SF8">
    <property type="entry name" value="BZIP DOMAIN-CONTAINING PROTEIN"/>
    <property type="match status" value="1"/>
</dbReference>
<gene>
    <name evidence="2" type="ORF">CNMCM5623_007228</name>
</gene>
<dbReference type="InterPro" id="IPR021833">
    <property type="entry name" value="DUF3425"/>
</dbReference>
<dbReference type="AlphaFoldDB" id="A0A8H6PVY0"/>
<protein>
    <recommendedName>
        <fullName evidence="4">BZIP domain-containing protein</fullName>
    </recommendedName>
</protein>
<feature type="region of interest" description="Disordered" evidence="1">
    <location>
        <begin position="58"/>
        <end position="129"/>
    </location>
</feature>
<dbReference type="Proteomes" id="UP000654922">
    <property type="component" value="Unassembled WGS sequence"/>
</dbReference>
<feature type="compositionally biased region" description="Low complexity" evidence="1">
    <location>
        <begin position="88"/>
        <end position="125"/>
    </location>
</feature>
<evidence type="ECO:0000256" key="1">
    <source>
        <dbReference type="SAM" id="MobiDB-lite"/>
    </source>
</evidence>
<dbReference type="EMBL" id="JACBAE010001360">
    <property type="protein sequence ID" value="KAF7161741.1"/>
    <property type="molecule type" value="Genomic_DNA"/>
</dbReference>
<reference evidence="2" key="1">
    <citation type="submission" date="2020-06" db="EMBL/GenBank/DDBJ databases">
        <title>Draft genome sequences of strains closely related to Aspergillus parafelis and Aspergillus hiratsukae.</title>
        <authorList>
            <person name="Dos Santos R.A.C."/>
            <person name="Rivero-Menendez O."/>
            <person name="Steenwyk J.L."/>
            <person name="Mead M.E."/>
            <person name="Goldman G.H."/>
            <person name="Alastruey-Izquierdo A."/>
            <person name="Rokas A."/>
        </authorList>
    </citation>
    <scope>NUCLEOTIDE SEQUENCE</scope>
    <source>
        <strain evidence="2">CNM-CM5623</strain>
    </source>
</reference>
<dbReference type="Pfam" id="PF11905">
    <property type="entry name" value="DUF3425"/>
    <property type="match status" value="1"/>
</dbReference>
<feature type="compositionally biased region" description="Basic residues" evidence="1">
    <location>
        <begin position="68"/>
        <end position="87"/>
    </location>
</feature>
<sequence length="328" mass="37593">MLKTVNPPLGTFFPCPSQFNAYAWVIYRLKIIMPTISSRSVSSRRALLSADNLEPDDDWSGLTDPVERRRRQNRINQRAYRRRKQAQRRVQTSNSSSDYSPSSFQTSPSSTTTSISSTSPNNETSLVPSKNSVQCLNASQIRHYLDTFVSTAFQSYILGSPTSDHLLTLSKVNVFRAFASIMSLLGMSHTEDWMHDDALSPFPTMGPGYIDEQKLPPSLRPTRLQKTIPHHPWLDFFPIPKIRDNLLTTGEDNFDDCQLCVDIMGFWDSGMDACCLLVWGDPTDPNNWEVTERFLQKWPWVVRGCPSLLESTNNWRRKRGEKLIFRYL</sequence>
<proteinExistence type="predicted"/>
<dbReference type="PANTHER" id="PTHR38116">
    <property type="entry name" value="CHROMOSOME 7, WHOLE GENOME SHOTGUN SEQUENCE"/>
    <property type="match status" value="1"/>
</dbReference>